<evidence type="ECO:0000313" key="2">
    <source>
        <dbReference type="Proteomes" id="UP000499080"/>
    </source>
</evidence>
<protein>
    <submittedName>
        <fullName evidence="1">Uncharacterized protein</fullName>
    </submittedName>
</protein>
<reference evidence="1 2" key="1">
    <citation type="journal article" date="2019" name="Sci. Rep.">
        <title>Orb-weaving spider Araneus ventricosus genome elucidates the spidroin gene catalogue.</title>
        <authorList>
            <person name="Kono N."/>
            <person name="Nakamura H."/>
            <person name="Ohtoshi R."/>
            <person name="Moran D.A.P."/>
            <person name="Shinohara A."/>
            <person name="Yoshida Y."/>
            <person name="Fujiwara M."/>
            <person name="Mori M."/>
            <person name="Tomita M."/>
            <person name="Arakawa K."/>
        </authorList>
    </citation>
    <scope>NUCLEOTIDE SEQUENCE [LARGE SCALE GENOMIC DNA]</scope>
</reference>
<evidence type="ECO:0000313" key="1">
    <source>
        <dbReference type="EMBL" id="GBN65891.1"/>
    </source>
</evidence>
<gene>
    <name evidence="1" type="ORF">AVEN_135671_1</name>
</gene>
<dbReference type="Proteomes" id="UP000499080">
    <property type="component" value="Unassembled WGS sequence"/>
</dbReference>
<name>A0A4Y2QRF6_ARAVE</name>
<sequence length="110" mass="12519">MEKPIFFVEEFIGEPKVSLIADFLLQHVVRVLLLCIEGNLTEKLTNLNLVWKQVKAVVPETVLEHSSYFSSNCNTVNGNPGQFLDRLLDDINFFPEAIIQPSKYGQHSRS</sequence>
<accession>A0A4Y2QRF6</accession>
<proteinExistence type="predicted"/>
<dbReference type="AlphaFoldDB" id="A0A4Y2QRF6"/>
<organism evidence="1 2">
    <name type="scientific">Araneus ventricosus</name>
    <name type="common">Orbweaver spider</name>
    <name type="synonym">Epeira ventricosa</name>
    <dbReference type="NCBI Taxonomy" id="182803"/>
    <lineage>
        <taxon>Eukaryota</taxon>
        <taxon>Metazoa</taxon>
        <taxon>Ecdysozoa</taxon>
        <taxon>Arthropoda</taxon>
        <taxon>Chelicerata</taxon>
        <taxon>Arachnida</taxon>
        <taxon>Araneae</taxon>
        <taxon>Araneomorphae</taxon>
        <taxon>Entelegynae</taxon>
        <taxon>Araneoidea</taxon>
        <taxon>Araneidae</taxon>
        <taxon>Araneus</taxon>
    </lineage>
</organism>
<comment type="caution">
    <text evidence="1">The sequence shown here is derived from an EMBL/GenBank/DDBJ whole genome shotgun (WGS) entry which is preliminary data.</text>
</comment>
<keyword evidence="2" id="KW-1185">Reference proteome</keyword>
<dbReference type="EMBL" id="BGPR01014591">
    <property type="protein sequence ID" value="GBN65891.1"/>
    <property type="molecule type" value="Genomic_DNA"/>
</dbReference>